<dbReference type="GO" id="GO:0055052">
    <property type="term" value="C:ATP-binding cassette (ABC) transporter complex, substrate-binding subunit-containing"/>
    <property type="evidence" value="ECO:0007669"/>
    <property type="project" value="TreeGrafter"/>
</dbReference>
<evidence type="ECO:0000256" key="2">
    <source>
        <dbReference type="ARBA" id="ARBA00022448"/>
    </source>
</evidence>
<dbReference type="PANTHER" id="PTHR30061:SF50">
    <property type="entry name" value="MALTOSE_MALTODEXTRIN-BINDING PERIPLASMIC PROTEIN"/>
    <property type="match status" value="1"/>
</dbReference>
<sequence length="414" mass="44084">MGRSITRVLGVAGAAGLLLATTACGGKGFDDASAPAQQQAGPAKLTVLIASSSAAEQHAVEQAATAWATRTGSTVEVVAANDMAQQLSQGFAAGSPPDVFMADASKFAGYAQNMLPYGDSLPYKDDIYPSLRQTFTLDDKLYCAPKDFSTLALVINNELWTRAGLTDQDVPTTWEQLRAVAQKLTTGEQTGLVFASEHNRVNAFLVQAGGWVLDDKQTTATADTPQNLQALQYVRDLLASGAAKFPKQIGAGDSIEALGKGKAAMVVEGNWIVGAMRNDYPDVKYRAVPLPAGPAGAGTLSFTQCWGIAAQSHYQEQAKDLVNAFMDPQQQLTFAETFGVMPARQSVREQYQQRFPDQAAFLQGAEHAHGPVTPTAMDAVMADFDAQLQQLPDADPKRILEQLQRNASAALGAR</sequence>
<keyword evidence="6" id="KW-1185">Reference proteome</keyword>
<keyword evidence="2" id="KW-0813">Transport</keyword>
<dbReference type="GO" id="GO:0015768">
    <property type="term" value="P:maltose transport"/>
    <property type="evidence" value="ECO:0007669"/>
    <property type="project" value="TreeGrafter"/>
</dbReference>
<dbReference type="Pfam" id="PF13416">
    <property type="entry name" value="SBP_bac_8"/>
    <property type="match status" value="1"/>
</dbReference>
<dbReference type="PROSITE" id="PS51257">
    <property type="entry name" value="PROKAR_LIPOPROTEIN"/>
    <property type="match status" value="1"/>
</dbReference>
<name>A0AAE3GGS3_9PSEU</name>
<dbReference type="PANTHER" id="PTHR30061">
    <property type="entry name" value="MALTOSE-BINDING PERIPLASMIC PROTEIN"/>
    <property type="match status" value="1"/>
</dbReference>
<dbReference type="EMBL" id="JAMTCK010000010">
    <property type="protein sequence ID" value="MCP2167403.1"/>
    <property type="molecule type" value="Genomic_DNA"/>
</dbReference>
<accession>A0AAE3GGS3</accession>
<protein>
    <submittedName>
        <fullName evidence="5">Carbohydrate ABC transporter substrate-binding protein, CUT1 family (TC 3.A.1.1.-)</fullName>
    </submittedName>
</protein>
<evidence type="ECO:0000313" key="6">
    <source>
        <dbReference type="Proteomes" id="UP001206128"/>
    </source>
</evidence>
<evidence type="ECO:0000256" key="1">
    <source>
        <dbReference type="ARBA" id="ARBA00008520"/>
    </source>
</evidence>
<comment type="caution">
    <text evidence="5">The sequence shown here is derived from an EMBL/GenBank/DDBJ whole genome shotgun (WGS) entry which is preliminary data.</text>
</comment>
<feature type="chain" id="PRO_5042253456" evidence="4">
    <location>
        <begin position="26"/>
        <end position="414"/>
    </location>
</feature>
<evidence type="ECO:0000256" key="3">
    <source>
        <dbReference type="ARBA" id="ARBA00022729"/>
    </source>
</evidence>
<dbReference type="GO" id="GO:1901982">
    <property type="term" value="F:maltose binding"/>
    <property type="evidence" value="ECO:0007669"/>
    <property type="project" value="TreeGrafter"/>
</dbReference>
<dbReference type="GO" id="GO:0042956">
    <property type="term" value="P:maltodextrin transmembrane transport"/>
    <property type="evidence" value="ECO:0007669"/>
    <property type="project" value="TreeGrafter"/>
</dbReference>
<dbReference type="Proteomes" id="UP001206128">
    <property type="component" value="Unassembled WGS sequence"/>
</dbReference>
<evidence type="ECO:0000256" key="4">
    <source>
        <dbReference type="SAM" id="SignalP"/>
    </source>
</evidence>
<evidence type="ECO:0000313" key="5">
    <source>
        <dbReference type="EMBL" id="MCP2167403.1"/>
    </source>
</evidence>
<reference evidence="5" key="1">
    <citation type="submission" date="2022-06" db="EMBL/GenBank/DDBJ databases">
        <title>Genomic Encyclopedia of Archaeal and Bacterial Type Strains, Phase II (KMG-II): from individual species to whole genera.</title>
        <authorList>
            <person name="Goeker M."/>
        </authorList>
    </citation>
    <scope>NUCLEOTIDE SEQUENCE</scope>
    <source>
        <strain evidence="5">DSM 43935</strain>
    </source>
</reference>
<gene>
    <name evidence="5" type="ORF">LX83_004276</name>
</gene>
<keyword evidence="3 4" id="KW-0732">Signal</keyword>
<dbReference type="SUPFAM" id="SSF53850">
    <property type="entry name" value="Periplasmic binding protein-like II"/>
    <property type="match status" value="1"/>
</dbReference>
<comment type="similarity">
    <text evidence="1">Belongs to the bacterial solute-binding protein 1 family.</text>
</comment>
<dbReference type="InterPro" id="IPR006059">
    <property type="entry name" value="SBP"/>
</dbReference>
<dbReference type="RefSeq" id="WP_253774262.1">
    <property type="nucleotide sequence ID" value="NZ_JAMTCK010000010.1"/>
</dbReference>
<dbReference type="Gene3D" id="3.40.190.10">
    <property type="entry name" value="Periplasmic binding protein-like II"/>
    <property type="match status" value="1"/>
</dbReference>
<proteinExistence type="inferred from homology"/>
<organism evidence="5 6">
    <name type="scientific">Goodfellowiella coeruleoviolacea</name>
    <dbReference type="NCBI Taxonomy" id="334858"/>
    <lineage>
        <taxon>Bacteria</taxon>
        <taxon>Bacillati</taxon>
        <taxon>Actinomycetota</taxon>
        <taxon>Actinomycetes</taxon>
        <taxon>Pseudonocardiales</taxon>
        <taxon>Pseudonocardiaceae</taxon>
        <taxon>Goodfellowiella</taxon>
    </lineage>
</organism>
<feature type="signal peptide" evidence="4">
    <location>
        <begin position="1"/>
        <end position="25"/>
    </location>
</feature>
<dbReference type="AlphaFoldDB" id="A0AAE3GGS3"/>